<dbReference type="SMART" id="SM00020">
    <property type="entry name" value="Tryp_SPc"/>
    <property type="match status" value="1"/>
</dbReference>
<comment type="similarity">
    <text evidence="1">Belongs to the peptidase S1 family.</text>
</comment>
<dbReference type="SUPFAM" id="SSF50494">
    <property type="entry name" value="Trypsin-like serine proteases"/>
    <property type="match status" value="1"/>
</dbReference>
<keyword evidence="3" id="KW-0378">Hydrolase</keyword>
<gene>
    <name evidence="6" type="ORF">IQ251_07750</name>
</gene>
<evidence type="ECO:0000313" key="6">
    <source>
        <dbReference type="EMBL" id="MBE9374341.1"/>
    </source>
</evidence>
<evidence type="ECO:0000313" key="7">
    <source>
        <dbReference type="Proteomes" id="UP000598360"/>
    </source>
</evidence>
<comment type="caution">
    <text evidence="6">The sequence shown here is derived from an EMBL/GenBank/DDBJ whole genome shotgun (WGS) entry which is preliminary data.</text>
</comment>
<dbReference type="GO" id="GO:0004252">
    <property type="term" value="F:serine-type endopeptidase activity"/>
    <property type="evidence" value="ECO:0007669"/>
    <property type="project" value="InterPro"/>
</dbReference>
<dbReference type="PANTHER" id="PTHR24276:SF98">
    <property type="entry name" value="FI18310P1-RELATED"/>
    <property type="match status" value="1"/>
</dbReference>
<dbReference type="PRINTS" id="PR00722">
    <property type="entry name" value="CHYMOTRYPSIN"/>
</dbReference>
<evidence type="ECO:0000256" key="2">
    <source>
        <dbReference type="ARBA" id="ARBA00023157"/>
    </source>
</evidence>
<accession>A0A929B8R2</accession>
<dbReference type="FunFam" id="2.40.10.10:FF:000002">
    <property type="entry name" value="Transmembrane protease serine"/>
    <property type="match status" value="1"/>
</dbReference>
<sequence length="268" mass="27277">MARARCRIFSALGVLAAGVLSSALLAAPVGAVDQDPVSAKAPPIVGGQPTGIADSPFVAFLVDAQGNQFCGGTIARANKVITAAHCMTGETPSTLRVVSGREDKNSQAGTTVDVADIWVHPEFTEPGSGADVAVLTLAGEVPEPPLEPAGPQDRGLYQPGTQAQVYGWGATEEGGSQSDVLRRADVPLVSDEECGRAYSGSFTADAMVCAGVPQGGVDSCQGDSGGPLVAGDRLIGIVSFGNGCARPGEPGVYTEVARYHQDIQAQLT</sequence>
<dbReference type="PROSITE" id="PS00135">
    <property type="entry name" value="TRYPSIN_SER"/>
    <property type="match status" value="1"/>
</dbReference>
<dbReference type="CDD" id="cd00190">
    <property type="entry name" value="Tryp_SPc"/>
    <property type="match status" value="1"/>
</dbReference>
<dbReference type="InterPro" id="IPR001314">
    <property type="entry name" value="Peptidase_S1A"/>
</dbReference>
<proteinExistence type="inferred from homology"/>
<keyword evidence="3" id="KW-0720">Serine protease</keyword>
<reference evidence="6" key="1">
    <citation type="submission" date="2020-10" db="EMBL/GenBank/DDBJ databases">
        <title>Diversity and distribution of actinomycetes associated with coral in the coast of Hainan.</title>
        <authorList>
            <person name="Li F."/>
        </authorList>
    </citation>
    <scope>NUCLEOTIDE SEQUENCE</scope>
    <source>
        <strain evidence="6">HNM0983</strain>
    </source>
</reference>
<dbReference type="RefSeq" id="WP_193927785.1">
    <property type="nucleotide sequence ID" value="NZ_JADEYC010000012.1"/>
</dbReference>
<keyword evidence="3 6" id="KW-0645">Protease</keyword>
<dbReference type="Gene3D" id="2.40.10.10">
    <property type="entry name" value="Trypsin-like serine proteases"/>
    <property type="match status" value="1"/>
</dbReference>
<evidence type="ECO:0000256" key="1">
    <source>
        <dbReference type="ARBA" id="ARBA00007664"/>
    </source>
</evidence>
<dbReference type="GO" id="GO:0006508">
    <property type="term" value="P:proteolysis"/>
    <property type="evidence" value="ECO:0007669"/>
    <property type="project" value="UniProtKB-KW"/>
</dbReference>
<protein>
    <submittedName>
        <fullName evidence="6">Serine protease</fullName>
    </submittedName>
</protein>
<keyword evidence="7" id="KW-1185">Reference proteome</keyword>
<dbReference type="PROSITE" id="PS50240">
    <property type="entry name" value="TRYPSIN_DOM"/>
    <property type="match status" value="1"/>
</dbReference>
<dbReference type="EMBL" id="JADEYC010000012">
    <property type="protein sequence ID" value="MBE9374341.1"/>
    <property type="molecule type" value="Genomic_DNA"/>
</dbReference>
<dbReference type="InterPro" id="IPR050430">
    <property type="entry name" value="Peptidase_S1"/>
</dbReference>
<feature type="signal peptide" evidence="4">
    <location>
        <begin position="1"/>
        <end position="26"/>
    </location>
</feature>
<dbReference type="AlphaFoldDB" id="A0A929B8R2"/>
<dbReference type="Proteomes" id="UP000598360">
    <property type="component" value="Unassembled WGS sequence"/>
</dbReference>
<organism evidence="6 7">
    <name type="scientific">Saccharopolyspora montiporae</name>
    <dbReference type="NCBI Taxonomy" id="2781240"/>
    <lineage>
        <taxon>Bacteria</taxon>
        <taxon>Bacillati</taxon>
        <taxon>Actinomycetota</taxon>
        <taxon>Actinomycetes</taxon>
        <taxon>Pseudonocardiales</taxon>
        <taxon>Pseudonocardiaceae</taxon>
        <taxon>Saccharopolyspora</taxon>
    </lineage>
</organism>
<evidence type="ECO:0000256" key="4">
    <source>
        <dbReference type="SAM" id="SignalP"/>
    </source>
</evidence>
<keyword evidence="4" id="KW-0732">Signal</keyword>
<dbReference type="FunFam" id="2.40.10.10:FF:000068">
    <property type="entry name" value="transmembrane protease serine 2"/>
    <property type="match status" value="1"/>
</dbReference>
<feature type="chain" id="PRO_5039438196" evidence="4">
    <location>
        <begin position="27"/>
        <end position="268"/>
    </location>
</feature>
<dbReference type="InterPro" id="IPR018114">
    <property type="entry name" value="TRYPSIN_HIS"/>
</dbReference>
<name>A0A929B8R2_9PSEU</name>
<dbReference type="InterPro" id="IPR001254">
    <property type="entry name" value="Trypsin_dom"/>
</dbReference>
<dbReference type="InterPro" id="IPR043504">
    <property type="entry name" value="Peptidase_S1_PA_chymotrypsin"/>
</dbReference>
<dbReference type="PANTHER" id="PTHR24276">
    <property type="entry name" value="POLYSERASE-RELATED"/>
    <property type="match status" value="1"/>
</dbReference>
<dbReference type="InterPro" id="IPR009003">
    <property type="entry name" value="Peptidase_S1_PA"/>
</dbReference>
<dbReference type="PROSITE" id="PS00134">
    <property type="entry name" value="TRYPSIN_HIS"/>
    <property type="match status" value="1"/>
</dbReference>
<evidence type="ECO:0000256" key="3">
    <source>
        <dbReference type="RuleBase" id="RU363034"/>
    </source>
</evidence>
<dbReference type="InterPro" id="IPR033116">
    <property type="entry name" value="TRYPSIN_SER"/>
</dbReference>
<keyword evidence="2" id="KW-1015">Disulfide bond</keyword>
<feature type="domain" description="Peptidase S1" evidence="5">
    <location>
        <begin position="44"/>
        <end position="268"/>
    </location>
</feature>
<dbReference type="Pfam" id="PF00089">
    <property type="entry name" value="Trypsin"/>
    <property type="match status" value="1"/>
</dbReference>
<evidence type="ECO:0000259" key="5">
    <source>
        <dbReference type="PROSITE" id="PS50240"/>
    </source>
</evidence>